<dbReference type="GeneID" id="98299629"/>
<dbReference type="GO" id="GO:0042602">
    <property type="term" value="F:riboflavin reductase (NADPH) activity"/>
    <property type="evidence" value="ECO:0007669"/>
    <property type="project" value="TreeGrafter"/>
</dbReference>
<dbReference type="OrthoDB" id="3763081at2"/>
<feature type="domain" description="NAD(P)-binding" evidence="1">
    <location>
        <begin position="7"/>
        <end position="197"/>
    </location>
</feature>
<organism evidence="2 3">
    <name type="scientific">Bifidobacterium psychraerophilum</name>
    <dbReference type="NCBI Taxonomy" id="218140"/>
    <lineage>
        <taxon>Bacteria</taxon>
        <taxon>Bacillati</taxon>
        <taxon>Actinomycetota</taxon>
        <taxon>Actinomycetes</taxon>
        <taxon>Bifidobacteriales</taxon>
        <taxon>Bifidobacteriaceae</taxon>
        <taxon>Bifidobacterium</taxon>
    </lineage>
</organism>
<dbReference type="RefSeq" id="WP_033495667.1">
    <property type="nucleotide sequence ID" value="NZ_JGZI01000007.1"/>
</dbReference>
<dbReference type="InterPro" id="IPR051606">
    <property type="entry name" value="Polyketide_Oxido-like"/>
</dbReference>
<dbReference type="Gene3D" id="3.40.50.720">
    <property type="entry name" value="NAD(P)-binding Rossmann-like Domain"/>
    <property type="match status" value="1"/>
</dbReference>
<dbReference type="EMBL" id="JGZI01000007">
    <property type="protein sequence ID" value="KFI83327.1"/>
    <property type="molecule type" value="Genomic_DNA"/>
</dbReference>
<dbReference type="Proteomes" id="UP000029050">
    <property type="component" value="Unassembled WGS sequence"/>
</dbReference>
<evidence type="ECO:0000313" key="3">
    <source>
        <dbReference type="Proteomes" id="UP000029050"/>
    </source>
</evidence>
<dbReference type="PANTHER" id="PTHR43355:SF2">
    <property type="entry name" value="FLAVIN REDUCTASE (NADPH)"/>
    <property type="match status" value="1"/>
</dbReference>
<dbReference type="InterPro" id="IPR036291">
    <property type="entry name" value="NAD(P)-bd_dom_sf"/>
</dbReference>
<dbReference type="STRING" id="218140.BPSY_0423"/>
<sequence>MNIVIVGATGNVGSRTMKYALEAGHQVIAYARRPESVSNADKVQVIKGDAQDPVALARAAKAADAIIVAITGAVSDGTFMQRTVPSIITAAKAADVRRIVMVSAFGAGDTADKAAWFMKFAYRTVLGKFFRDKAASDALLEQSGLDYTIAYPVNLKDAPASINAVAKPLEQVDKVPGMPTLPFTNVAQELVRIVADPASIGQRILLTTAKGWKAKRK</sequence>
<dbReference type="SUPFAM" id="SSF51735">
    <property type="entry name" value="NAD(P)-binding Rossmann-fold domains"/>
    <property type="match status" value="1"/>
</dbReference>
<reference evidence="2 3" key="1">
    <citation type="submission" date="2014-03" db="EMBL/GenBank/DDBJ databases">
        <title>Genomics of Bifidobacteria.</title>
        <authorList>
            <person name="Ventura M."/>
            <person name="Milani C."/>
            <person name="Lugli G.A."/>
        </authorList>
    </citation>
    <scope>NUCLEOTIDE SEQUENCE [LARGE SCALE GENOMIC DNA]</scope>
    <source>
        <strain evidence="2 3">LMG 21775</strain>
    </source>
</reference>
<dbReference type="AlphaFoldDB" id="A0A087CJ77"/>
<evidence type="ECO:0000259" key="1">
    <source>
        <dbReference type="Pfam" id="PF13460"/>
    </source>
</evidence>
<dbReference type="GO" id="GO:0004074">
    <property type="term" value="F:biliverdin reductase [NAD(P)H] activity"/>
    <property type="evidence" value="ECO:0007669"/>
    <property type="project" value="TreeGrafter"/>
</dbReference>
<dbReference type="eggNOG" id="COG0702">
    <property type="taxonomic scope" value="Bacteria"/>
</dbReference>
<accession>A0A087CJ77</accession>
<proteinExistence type="predicted"/>
<dbReference type="Pfam" id="PF13460">
    <property type="entry name" value="NAD_binding_10"/>
    <property type="match status" value="1"/>
</dbReference>
<evidence type="ECO:0000313" key="2">
    <source>
        <dbReference type="EMBL" id="KFI83327.1"/>
    </source>
</evidence>
<dbReference type="PANTHER" id="PTHR43355">
    <property type="entry name" value="FLAVIN REDUCTASE (NADPH)"/>
    <property type="match status" value="1"/>
</dbReference>
<dbReference type="InterPro" id="IPR016040">
    <property type="entry name" value="NAD(P)-bd_dom"/>
</dbReference>
<protein>
    <submittedName>
        <fullName evidence="2">NAD-dependent epimerase/dehydratase</fullName>
    </submittedName>
</protein>
<name>A0A087CJ77_9BIFI</name>
<keyword evidence="3" id="KW-1185">Reference proteome</keyword>
<comment type="caution">
    <text evidence="2">The sequence shown here is derived from an EMBL/GenBank/DDBJ whole genome shotgun (WGS) entry which is preliminary data.</text>
</comment>
<gene>
    <name evidence="2" type="ORF">BPSY_0423</name>
</gene>